<evidence type="ECO:0000313" key="10">
    <source>
        <dbReference type="Proteomes" id="UP001367676"/>
    </source>
</evidence>
<dbReference type="InterPro" id="IPR004364">
    <property type="entry name" value="Aa-tRNA-synt_II"/>
</dbReference>
<keyword evidence="4" id="KW-0547">Nucleotide-binding</keyword>
<keyword evidence="7" id="KW-0030">Aminoacyl-tRNA synthetase</keyword>
<sequence>MNMIHENKQKNLISLIFVTLRDGTGFLQSILNEKLSKTYEAITLNTETSVVLYGTITKVPEGKVRKYGSCPHGGFGLGLERFLCWLLKRDHIRDVCLYPRFLGRCRP</sequence>
<dbReference type="GO" id="GO:0005737">
    <property type="term" value="C:cytoplasm"/>
    <property type="evidence" value="ECO:0007669"/>
    <property type="project" value="UniProtKB-SubCell"/>
</dbReference>
<dbReference type="PANTHER" id="PTHR22594:SF16">
    <property type="entry name" value="ASPARAGINE--TRNA LIGASE, CYTOPLASMIC"/>
    <property type="match status" value="1"/>
</dbReference>
<dbReference type="Gene3D" id="3.30.930.10">
    <property type="entry name" value="Bira Bifunctional Protein, Domain 2"/>
    <property type="match status" value="1"/>
</dbReference>
<dbReference type="PANTHER" id="PTHR22594">
    <property type="entry name" value="ASPARTYL/LYSYL-TRNA SYNTHETASE"/>
    <property type="match status" value="1"/>
</dbReference>
<dbReference type="AlphaFoldDB" id="A0AAN9TW04"/>
<organism evidence="9 10">
    <name type="scientific">Parthenolecanium corni</name>
    <dbReference type="NCBI Taxonomy" id="536013"/>
    <lineage>
        <taxon>Eukaryota</taxon>
        <taxon>Metazoa</taxon>
        <taxon>Ecdysozoa</taxon>
        <taxon>Arthropoda</taxon>
        <taxon>Hexapoda</taxon>
        <taxon>Insecta</taxon>
        <taxon>Pterygota</taxon>
        <taxon>Neoptera</taxon>
        <taxon>Paraneoptera</taxon>
        <taxon>Hemiptera</taxon>
        <taxon>Sternorrhyncha</taxon>
        <taxon>Coccoidea</taxon>
        <taxon>Coccidae</taxon>
        <taxon>Parthenolecanium</taxon>
    </lineage>
</organism>
<keyword evidence="2" id="KW-0963">Cytoplasm</keyword>
<evidence type="ECO:0000256" key="1">
    <source>
        <dbReference type="ARBA" id="ARBA00004496"/>
    </source>
</evidence>
<reference evidence="9 10" key="1">
    <citation type="submission" date="2024-03" db="EMBL/GenBank/DDBJ databases">
        <title>Adaptation during the transition from Ophiocordyceps entomopathogen to insect associate is accompanied by gene loss and intensified selection.</title>
        <authorList>
            <person name="Ward C.M."/>
            <person name="Onetto C.A."/>
            <person name="Borneman A.R."/>
        </authorList>
    </citation>
    <scope>NUCLEOTIDE SEQUENCE [LARGE SCALE GENOMIC DNA]</scope>
    <source>
        <strain evidence="9">AWRI1</strain>
        <tissue evidence="9">Single Adult Female</tissue>
    </source>
</reference>
<evidence type="ECO:0000256" key="3">
    <source>
        <dbReference type="ARBA" id="ARBA00022598"/>
    </source>
</evidence>
<evidence type="ECO:0000256" key="7">
    <source>
        <dbReference type="ARBA" id="ARBA00023146"/>
    </source>
</evidence>
<name>A0AAN9TW04_9HEMI</name>
<dbReference type="Proteomes" id="UP001367676">
    <property type="component" value="Unassembled WGS sequence"/>
</dbReference>
<dbReference type="GO" id="GO:0005524">
    <property type="term" value="F:ATP binding"/>
    <property type="evidence" value="ECO:0007669"/>
    <property type="project" value="UniProtKB-KW"/>
</dbReference>
<protein>
    <recommendedName>
        <fullName evidence="8">Aminoacyl-tRNA synthetase class II (D/K/N) domain-containing protein</fullName>
    </recommendedName>
</protein>
<dbReference type="Pfam" id="PF00152">
    <property type="entry name" value="tRNA-synt_2"/>
    <property type="match status" value="1"/>
</dbReference>
<dbReference type="SUPFAM" id="SSF55681">
    <property type="entry name" value="Class II aaRS and biotin synthetases"/>
    <property type="match status" value="1"/>
</dbReference>
<keyword evidence="3" id="KW-0436">Ligase</keyword>
<evidence type="ECO:0000313" key="9">
    <source>
        <dbReference type="EMBL" id="KAK7605396.1"/>
    </source>
</evidence>
<evidence type="ECO:0000256" key="6">
    <source>
        <dbReference type="ARBA" id="ARBA00022917"/>
    </source>
</evidence>
<keyword evidence="6" id="KW-0648">Protein biosynthesis</keyword>
<comment type="caution">
    <text evidence="9">The sequence shown here is derived from an EMBL/GenBank/DDBJ whole genome shotgun (WGS) entry which is preliminary data.</text>
</comment>
<dbReference type="Gene3D" id="2.40.50.140">
    <property type="entry name" value="Nucleic acid-binding proteins"/>
    <property type="match status" value="1"/>
</dbReference>
<evidence type="ECO:0000256" key="2">
    <source>
        <dbReference type="ARBA" id="ARBA00022490"/>
    </source>
</evidence>
<evidence type="ECO:0000256" key="4">
    <source>
        <dbReference type="ARBA" id="ARBA00022741"/>
    </source>
</evidence>
<evidence type="ECO:0000256" key="5">
    <source>
        <dbReference type="ARBA" id="ARBA00022840"/>
    </source>
</evidence>
<feature type="domain" description="Aminoacyl-tRNA synthetase class II (D/K/N)" evidence="8">
    <location>
        <begin position="63"/>
        <end position="100"/>
    </location>
</feature>
<gene>
    <name evidence="9" type="ORF">V9T40_007254</name>
</gene>
<dbReference type="GO" id="GO:0004816">
    <property type="term" value="F:asparagine-tRNA ligase activity"/>
    <property type="evidence" value="ECO:0007669"/>
    <property type="project" value="TreeGrafter"/>
</dbReference>
<comment type="subcellular location">
    <subcellularLocation>
        <location evidence="1">Cytoplasm</location>
    </subcellularLocation>
</comment>
<dbReference type="InterPro" id="IPR045864">
    <property type="entry name" value="aa-tRNA-synth_II/BPL/LPL"/>
</dbReference>
<dbReference type="GO" id="GO:0006421">
    <property type="term" value="P:asparaginyl-tRNA aminoacylation"/>
    <property type="evidence" value="ECO:0007669"/>
    <property type="project" value="TreeGrafter"/>
</dbReference>
<accession>A0AAN9TW04</accession>
<dbReference type="GO" id="GO:0003676">
    <property type="term" value="F:nucleic acid binding"/>
    <property type="evidence" value="ECO:0007669"/>
    <property type="project" value="InterPro"/>
</dbReference>
<dbReference type="InterPro" id="IPR012340">
    <property type="entry name" value="NA-bd_OB-fold"/>
</dbReference>
<proteinExistence type="predicted"/>
<dbReference type="EMBL" id="JBBCAQ010000002">
    <property type="protein sequence ID" value="KAK7605396.1"/>
    <property type="molecule type" value="Genomic_DNA"/>
</dbReference>
<evidence type="ECO:0000259" key="8">
    <source>
        <dbReference type="Pfam" id="PF00152"/>
    </source>
</evidence>
<keyword evidence="10" id="KW-1185">Reference proteome</keyword>
<keyword evidence="5" id="KW-0067">ATP-binding</keyword>
<dbReference type="SUPFAM" id="SSF50249">
    <property type="entry name" value="Nucleic acid-binding proteins"/>
    <property type="match status" value="1"/>
</dbReference>